<organism evidence="5">
    <name type="scientific">Nakamurella sp. A5-74</name>
    <dbReference type="NCBI Taxonomy" id="3158264"/>
    <lineage>
        <taxon>Bacteria</taxon>
        <taxon>Bacillati</taxon>
        <taxon>Actinomycetota</taxon>
        <taxon>Actinomycetes</taxon>
        <taxon>Nakamurellales</taxon>
        <taxon>Nakamurellaceae</taxon>
        <taxon>Nakamurella</taxon>
    </lineage>
</organism>
<keyword evidence="2 5" id="KW-0808">Transferase</keyword>
<dbReference type="Gene3D" id="3.40.50.150">
    <property type="entry name" value="Vaccinia Virus protein VP39"/>
    <property type="match status" value="1"/>
</dbReference>
<evidence type="ECO:0000259" key="4">
    <source>
        <dbReference type="Pfam" id="PF13649"/>
    </source>
</evidence>
<dbReference type="AlphaFoldDB" id="A0AAU8DN58"/>
<dbReference type="GO" id="GO:0032259">
    <property type="term" value="P:methylation"/>
    <property type="evidence" value="ECO:0007669"/>
    <property type="project" value="UniProtKB-KW"/>
</dbReference>
<feature type="domain" description="Methyltransferase" evidence="4">
    <location>
        <begin position="72"/>
        <end position="166"/>
    </location>
</feature>
<evidence type="ECO:0000256" key="3">
    <source>
        <dbReference type="ARBA" id="ARBA00022691"/>
    </source>
</evidence>
<sequence length="232" mass="24637">MTSSPPDWDLRSAELAGAAIGDGRPTAWFDELYAEGAAGVIGVPWDRPAPLPPVVEHLRRRPPTEGSTAIVVGCGLGVDAEFMQELGAGTQLEVTGFDISATAIELARTRHPDSRVDYRVGDLLDLPPHWLSAFDLVLEVINVQALPLELRASAAAAVASLVAPGGRLVVVDNVREDGAALSQGPPWGFTTADIELFAVGGLRIESSAQHPMATHGPAALRSRWLVEFSRPR</sequence>
<keyword evidence="1 5" id="KW-0489">Methyltransferase</keyword>
<dbReference type="PANTHER" id="PTHR43464:SF19">
    <property type="entry name" value="UBIQUINONE BIOSYNTHESIS O-METHYLTRANSFERASE, MITOCHONDRIAL"/>
    <property type="match status" value="1"/>
</dbReference>
<dbReference type="PANTHER" id="PTHR43464">
    <property type="entry name" value="METHYLTRANSFERASE"/>
    <property type="match status" value="1"/>
</dbReference>
<dbReference type="InterPro" id="IPR029063">
    <property type="entry name" value="SAM-dependent_MTases_sf"/>
</dbReference>
<dbReference type="EC" id="2.1.1.-" evidence="5"/>
<dbReference type="RefSeq" id="WP_353647932.1">
    <property type="nucleotide sequence ID" value="NZ_CP159218.1"/>
</dbReference>
<dbReference type="GO" id="GO:0008168">
    <property type="term" value="F:methyltransferase activity"/>
    <property type="evidence" value="ECO:0007669"/>
    <property type="project" value="UniProtKB-KW"/>
</dbReference>
<reference evidence="5" key="1">
    <citation type="submission" date="2024-05" db="EMBL/GenBank/DDBJ databases">
        <authorList>
            <person name="Cai S.Y."/>
            <person name="Jin L.M."/>
            <person name="Li H.R."/>
        </authorList>
    </citation>
    <scope>NUCLEOTIDE SEQUENCE</scope>
    <source>
        <strain evidence="5">A5-74</strain>
    </source>
</reference>
<protein>
    <submittedName>
        <fullName evidence="5">Class I SAM-dependent methyltransferase</fullName>
        <ecNumber evidence="5">2.1.1.-</ecNumber>
    </submittedName>
</protein>
<evidence type="ECO:0000256" key="1">
    <source>
        <dbReference type="ARBA" id="ARBA00022603"/>
    </source>
</evidence>
<gene>
    <name evidence="5" type="ORF">ABLG96_13730</name>
</gene>
<dbReference type="EMBL" id="CP159218">
    <property type="protein sequence ID" value="XCG62317.1"/>
    <property type="molecule type" value="Genomic_DNA"/>
</dbReference>
<name>A0AAU8DN58_9ACTN</name>
<proteinExistence type="predicted"/>
<dbReference type="InterPro" id="IPR041698">
    <property type="entry name" value="Methyltransf_25"/>
</dbReference>
<dbReference type="Pfam" id="PF13649">
    <property type="entry name" value="Methyltransf_25"/>
    <property type="match status" value="1"/>
</dbReference>
<dbReference type="CDD" id="cd02440">
    <property type="entry name" value="AdoMet_MTases"/>
    <property type="match status" value="1"/>
</dbReference>
<evidence type="ECO:0000313" key="5">
    <source>
        <dbReference type="EMBL" id="XCG62317.1"/>
    </source>
</evidence>
<evidence type="ECO:0000256" key="2">
    <source>
        <dbReference type="ARBA" id="ARBA00022679"/>
    </source>
</evidence>
<accession>A0AAU8DN58</accession>
<dbReference type="SUPFAM" id="SSF53335">
    <property type="entry name" value="S-adenosyl-L-methionine-dependent methyltransferases"/>
    <property type="match status" value="1"/>
</dbReference>
<keyword evidence="3" id="KW-0949">S-adenosyl-L-methionine</keyword>